<protein>
    <recommendedName>
        <fullName evidence="5">DUF4378 domain-containing protein</fullName>
    </recommendedName>
</protein>
<feature type="region of interest" description="Disordered" evidence="1">
    <location>
        <begin position="319"/>
        <end position="407"/>
    </location>
</feature>
<evidence type="ECO:0000259" key="3">
    <source>
        <dbReference type="Pfam" id="PF14383"/>
    </source>
</evidence>
<gene>
    <name evidence="4" type="ORF">Din_024613</name>
</gene>
<feature type="compositionally biased region" description="Low complexity" evidence="1">
    <location>
        <begin position="536"/>
        <end position="547"/>
    </location>
</feature>
<dbReference type="GO" id="GO:0051513">
    <property type="term" value="P:regulation of monopolar cell growth"/>
    <property type="evidence" value="ECO:0007669"/>
    <property type="project" value="InterPro"/>
</dbReference>
<feature type="region of interest" description="Disordered" evidence="1">
    <location>
        <begin position="42"/>
        <end position="142"/>
    </location>
</feature>
<feature type="compositionally biased region" description="Low complexity" evidence="1">
    <location>
        <begin position="86"/>
        <end position="99"/>
    </location>
</feature>
<dbReference type="InterPro" id="IPR025486">
    <property type="entry name" value="DUF4378"/>
</dbReference>
<feature type="compositionally biased region" description="Polar residues" evidence="1">
    <location>
        <begin position="704"/>
        <end position="719"/>
    </location>
</feature>
<feature type="region of interest" description="Disordered" evidence="1">
    <location>
        <begin position="213"/>
        <end position="238"/>
    </location>
</feature>
<proteinExistence type="predicted"/>
<dbReference type="InterPro" id="IPR033334">
    <property type="entry name" value="LNG1/2"/>
</dbReference>
<feature type="compositionally biased region" description="Low complexity" evidence="1">
    <location>
        <begin position="260"/>
        <end position="274"/>
    </location>
</feature>
<evidence type="ECO:0000256" key="1">
    <source>
        <dbReference type="SAM" id="MobiDB-lite"/>
    </source>
</evidence>
<feature type="compositionally biased region" description="Basic and acidic residues" evidence="1">
    <location>
        <begin position="459"/>
        <end position="470"/>
    </location>
</feature>
<dbReference type="Pfam" id="PF14309">
    <property type="entry name" value="DUF4378"/>
    <property type="match status" value="1"/>
</dbReference>
<feature type="region of interest" description="Disordered" evidence="1">
    <location>
        <begin position="459"/>
        <end position="683"/>
    </location>
</feature>
<dbReference type="InterPro" id="IPR032795">
    <property type="entry name" value="DUF3741-assoc"/>
</dbReference>
<feature type="compositionally biased region" description="Polar residues" evidence="1">
    <location>
        <begin position="658"/>
        <end position="667"/>
    </location>
</feature>
<feature type="region of interest" description="Disordered" evidence="1">
    <location>
        <begin position="704"/>
        <end position="725"/>
    </location>
</feature>
<name>A0A5B7AEM0_DAVIN</name>
<dbReference type="PANTHER" id="PTHR31680:SF15">
    <property type="entry name" value="PROTEIN LONGIFOLIA 2"/>
    <property type="match status" value="1"/>
</dbReference>
<sequence>MSAKFVHSLTDENTDLQKQIGCMNGIFQLFDRHHFLSKRRISSHKRLPPAQTANQELEPNSTTKKATEKNLNVKEKQRVSIKSPRTSFSSSSCSSTFSSVDCNRTAQPEPSSSGHSIFPETPSQILTTKQPNPSSHLGQQSLDLRDVVKDSIYREARGLSVRTTSKEEGAGGCVVKNIDSPRPLQPYKSSVKPKFSGVDGSFRVLGKFREASWNSNEEKGGSPSLTSKDVPRFSYDGRESRDTLKSSIKLKELPRLSLDSRAGSIRSSASESRSNYLLGDVQRGDGSSNKVLNPHQEPGSNKRPSGVVARLMGLEALPDSISINEGQTREIKSCPDEDSDPISRLLRTADESKQSQVSGSPRISRRDPASPRLRNANSVMKPTSSSKIPLEPAPWRQAEGSRGSPKPVFMYREAPTKAPHLSPSVYGEIEKRLTELEFKKSGKDLRALKRILEAMQKTREKLESKKEHASNFEPQTSTYGQNYSSLDWSSKLTSLRSQQNNHPISPSIKGTGPPKRFGSPVVIIKPAQLVEKPRNSGSSSPIDGISGLRKLQTGDSADRRKDSSDKRTAKDLTPRNNHLRDPPSRPLRSMDKNTSARTLRSTQTSKAPQHMPGVNPTSSGRSSGTLSPRLQQKKHEMEKQCRPTTPSSDSNRARRQSSKQPTESGSPSRKLRPKSANLQQGDDQLSEISSDTINLSHQGDAISVQSESNISSASQIDTEVTSKDHSNEIHGIYQQKDRKNNNLAARLREDKVVAELTTATLEQPSPVSVLDATFYKEDSPSPVKKISNAFKDDETLSDEAEWNPVDLDHLLNSTRPRLSSDFDQKKLENIKHLVHKLRRLNSTHDEATTDYIASLCEDTNPDHRYITEILLASGLLLKDLGSSLTTIQLHPSGHLINPNLFLVLEQTKGSTDLPNHDHSNGKIIRSKFNKKSQRKLVFDTVNEILVRKLASRGSSEPWISPNKPGGRSPSGQKLLKELCSEMDCLQTNKNCSLDDEDDRWISISSEDMIHDNWADYSCEVAEQVLDIERLIFKDLISEVVSGEAAAMQARPNRHCRQLFSK</sequence>
<evidence type="ECO:0008006" key="5">
    <source>
        <dbReference type="Google" id="ProtNLM"/>
    </source>
</evidence>
<feature type="region of interest" description="Disordered" evidence="1">
    <location>
        <begin position="162"/>
        <end position="191"/>
    </location>
</feature>
<reference evidence="4" key="1">
    <citation type="submission" date="2019-08" db="EMBL/GenBank/DDBJ databases">
        <title>Reference gene set and small RNA set construction with multiple tissues from Davidia involucrata Baill.</title>
        <authorList>
            <person name="Yang H."/>
            <person name="Zhou C."/>
            <person name="Li G."/>
            <person name="Wang J."/>
            <person name="Gao P."/>
            <person name="Wang M."/>
            <person name="Wang R."/>
            <person name="Zhao Y."/>
        </authorList>
    </citation>
    <scope>NUCLEOTIDE SEQUENCE</scope>
    <source>
        <tissue evidence="4">Mixed with DoveR01_LX</tissue>
    </source>
</reference>
<feature type="region of interest" description="Disordered" evidence="1">
    <location>
        <begin position="260"/>
        <end position="305"/>
    </location>
</feature>
<dbReference type="AlphaFoldDB" id="A0A5B7AEM0"/>
<dbReference type="Pfam" id="PF14383">
    <property type="entry name" value="VARLMGL"/>
    <property type="match status" value="1"/>
</dbReference>
<feature type="compositionally biased region" description="Polar residues" evidence="1">
    <location>
        <begin position="472"/>
        <end position="504"/>
    </location>
</feature>
<feature type="domain" description="DUF3741" evidence="3">
    <location>
        <begin position="306"/>
        <end position="320"/>
    </location>
</feature>
<feature type="compositionally biased region" description="Basic and acidic residues" evidence="1">
    <location>
        <begin position="65"/>
        <end position="78"/>
    </location>
</feature>
<organism evidence="4">
    <name type="scientific">Davidia involucrata</name>
    <name type="common">Dove tree</name>
    <dbReference type="NCBI Taxonomy" id="16924"/>
    <lineage>
        <taxon>Eukaryota</taxon>
        <taxon>Viridiplantae</taxon>
        <taxon>Streptophyta</taxon>
        <taxon>Embryophyta</taxon>
        <taxon>Tracheophyta</taxon>
        <taxon>Spermatophyta</taxon>
        <taxon>Magnoliopsida</taxon>
        <taxon>eudicotyledons</taxon>
        <taxon>Gunneridae</taxon>
        <taxon>Pentapetalae</taxon>
        <taxon>asterids</taxon>
        <taxon>Cornales</taxon>
        <taxon>Nyssaceae</taxon>
        <taxon>Davidia</taxon>
    </lineage>
</organism>
<feature type="compositionally biased region" description="Polar residues" evidence="1">
    <location>
        <begin position="592"/>
        <end position="607"/>
    </location>
</feature>
<feature type="compositionally biased region" description="Basic and acidic residues" evidence="1">
    <location>
        <begin position="556"/>
        <end position="591"/>
    </location>
</feature>
<evidence type="ECO:0000259" key="2">
    <source>
        <dbReference type="Pfam" id="PF14309"/>
    </source>
</evidence>
<dbReference type="PANTHER" id="PTHR31680">
    <property type="entry name" value="LONGIFOLIA PROTEIN"/>
    <property type="match status" value="1"/>
</dbReference>
<feature type="compositionally biased region" description="Polar residues" evidence="1">
    <location>
        <begin position="100"/>
        <end position="142"/>
    </location>
</feature>
<feature type="domain" description="DUF4378" evidence="2">
    <location>
        <begin position="862"/>
        <end position="1038"/>
    </location>
</feature>
<feature type="compositionally biased region" description="Polar residues" evidence="1">
    <location>
        <begin position="375"/>
        <end position="387"/>
    </location>
</feature>
<accession>A0A5B7AEM0</accession>
<feature type="compositionally biased region" description="Polar residues" evidence="1">
    <location>
        <begin position="615"/>
        <end position="630"/>
    </location>
</feature>
<dbReference type="EMBL" id="GHES01024613">
    <property type="protein sequence ID" value="MPA55172.1"/>
    <property type="molecule type" value="Transcribed_RNA"/>
</dbReference>
<evidence type="ECO:0000313" key="4">
    <source>
        <dbReference type="EMBL" id="MPA55172.1"/>
    </source>
</evidence>
<feature type="compositionally biased region" description="Basic and acidic residues" evidence="1">
    <location>
        <begin position="229"/>
        <end position="238"/>
    </location>
</feature>
<feature type="compositionally biased region" description="Polar residues" evidence="1">
    <location>
        <begin position="51"/>
        <end position="64"/>
    </location>
</feature>